<reference evidence="2 3" key="1">
    <citation type="submission" date="2019-07" db="EMBL/GenBank/DDBJ databases">
        <title>Whole genome shotgun sequence of Cellulomonas persica NBRC 101101.</title>
        <authorList>
            <person name="Hosoyama A."/>
            <person name="Uohara A."/>
            <person name="Ohji S."/>
            <person name="Ichikawa N."/>
        </authorList>
    </citation>
    <scope>NUCLEOTIDE SEQUENCE [LARGE SCALE GENOMIC DNA]</scope>
    <source>
        <strain evidence="2 3">NBRC 101101</strain>
    </source>
</reference>
<evidence type="ECO:0000256" key="1">
    <source>
        <dbReference type="SAM" id="SignalP"/>
    </source>
</evidence>
<evidence type="ECO:0000313" key="2">
    <source>
        <dbReference type="EMBL" id="GEK19095.1"/>
    </source>
</evidence>
<gene>
    <name evidence="2" type="ORF">CPE01_28280</name>
</gene>
<keyword evidence="3" id="KW-1185">Reference proteome</keyword>
<sequence length="137" mass="13990">MGRLVGGLVGVALVVSGCAAQAQDAKATDVCAQVDDLRDAVHDVRDLDAATLTADQVKDALGRLRTELDQVMAAADGTARTDAAALREAIADLRATVVAAGPDALTTARPLVAQQLDAVRDAAQALQRDVAATCGTR</sequence>
<evidence type="ECO:0000313" key="3">
    <source>
        <dbReference type="Proteomes" id="UP000321386"/>
    </source>
</evidence>
<dbReference type="Proteomes" id="UP000321386">
    <property type="component" value="Unassembled WGS sequence"/>
</dbReference>
<dbReference type="AlphaFoldDB" id="A0A510V1W4"/>
<organism evidence="2 3">
    <name type="scientific">Cellulomonas persica</name>
    <dbReference type="NCBI Taxonomy" id="76861"/>
    <lineage>
        <taxon>Bacteria</taxon>
        <taxon>Bacillati</taxon>
        <taxon>Actinomycetota</taxon>
        <taxon>Actinomycetes</taxon>
        <taxon>Micrococcales</taxon>
        <taxon>Cellulomonadaceae</taxon>
        <taxon>Cellulomonas</taxon>
    </lineage>
</organism>
<comment type="caution">
    <text evidence="2">The sequence shown here is derived from an EMBL/GenBank/DDBJ whole genome shotgun (WGS) entry which is preliminary data.</text>
</comment>
<dbReference type="OrthoDB" id="4867399at2"/>
<dbReference type="RefSeq" id="WP_146807469.1">
    <property type="nucleotide sequence ID" value="NZ_BJUA01000017.1"/>
</dbReference>
<protein>
    <submittedName>
        <fullName evidence="2">Uncharacterized protein</fullName>
    </submittedName>
</protein>
<proteinExistence type="predicted"/>
<feature type="chain" id="PRO_5038764576" evidence="1">
    <location>
        <begin position="23"/>
        <end position="137"/>
    </location>
</feature>
<name>A0A510V1W4_9CELL</name>
<accession>A0A510V1W4</accession>
<feature type="signal peptide" evidence="1">
    <location>
        <begin position="1"/>
        <end position="22"/>
    </location>
</feature>
<dbReference type="PROSITE" id="PS51257">
    <property type="entry name" value="PROKAR_LIPOPROTEIN"/>
    <property type="match status" value="1"/>
</dbReference>
<keyword evidence="1" id="KW-0732">Signal</keyword>
<dbReference type="EMBL" id="BJUA01000017">
    <property type="protein sequence ID" value="GEK19095.1"/>
    <property type="molecule type" value="Genomic_DNA"/>
</dbReference>